<feature type="domain" description="HD-GYP" evidence="1">
    <location>
        <begin position="111"/>
        <end position="306"/>
    </location>
</feature>
<proteinExistence type="predicted"/>
<sequence>MRIHVTDLQPGDTITKDAFNPHGVHVMQKGTVLQLEEISKLLQHSIDYIEIQARELHLHASTPEEMPDSLYRIKPQFDQAIEAISSIFMNALKHGKFDEDVVDDAFQPVVDSLMKQKDVVSLLLMLNQEDDYTTRHSMQVGVLSYYLSTWMGYSKDEAYEIGKAGYLHDVGKCRIPKEILNKPGKLTAEEFDEVKRHTTYGYEIIRESMDDELTALVALQHHERDDGRGYPQALQSHQIHPYSHIAAVADVYSAMSSTRVYQSKRQLLHVLQELYRMSFGQLNGKPVHAFIKHMLPNFIGKKVTLASGQSGTIIMTNPSDYFRPLVQTSAGFIDLSKSSEDAIKDIKL</sequence>
<dbReference type="NCBIfam" id="TIGR00277">
    <property type="entry name" value="HDIG"/>
    <property type="match status" value="1"/>
</dbReference>
<dbReference type="InterPro" id="IPR006675">
    <property type="entry name" value="HDIG_dom"/>
</dbReference>
<dbReference type="GO" id="GO:0016787">
    <property type="term" value="F:hydrolase activity"/>
    <property type="evidence" value="ECO:0007669"/>
    <property type="project" value="UniProtKB-KW"/>
</dbReference>
<evidence type="ECO:0000259" key="1">
    <source>
        <dbReference type="PROSITE" id="PS51832"/>
    </source>
</evidence>
<evidence type="ECO:0000313" key="2">
    <source>
        <dbReference type="EMBL" id="QCT03607.1"/>
    </source>
</evidence>
<dbReference type="AlphaFoldDB" id="A0A4P8XLF0"/>
<dbReference type="PANTHER" id="PTHR43155">
    <property type="entry name" value="CYCLIC DI-GMP PHOSPHODIESTERASE PA4108-RELATED"/>
    <property type="match status" value="1"/>
</dbReference>
<reference evidence="2 3" key="1">
    <citation type="submission" date="2019-05" db="EMBL/GenBank/DDBJ databases">
        <authorList>
            <person name="Chen C."/>
        </authorList>
    </citation>
    <scope>NUCLEOTIDE SEQUENCE [LARGE SCALE GENOMIC DNA]</scope>
    <source>
        <strain evidence="2 3">HB172198</strain>
    </source>
</reference>
<dbReference type="RefSeq" id="WP_138226453.1">
    <property type="nucleotide sequence ID" value="NZ_CP040396.1"/>
</dbReference>
<dbReference type="Pfam" id="PF13487">
    <property type="entry name" value="HD_5"/>
    <property type="match status" value="1"/>
</dbReference>
<dbReference type="Proteomes" id="UP000300879">
    <property type="component" value="Chromosome"/>
</dbReference>
<dbReference type="InterPro" id="IPR037522">
    <property type="entry name" value="HD_GYP_dom"/>
</dbReference>
<dbReference type="SUPFAM" id="SSF109604">
    <property type="entry name" value="HD-domain/PDEase-like"/>
    <property type="match status" value="1"/>
</dbReference>
<dbReference type="OrthoDB" id="9759601at2"/>
<dbReference type="InterPro" id="IPR003607">
    <property type="entry name" value="HD/PDEase_dom"/>
</dbReference>
<evidence type="ECO:0000313" key="3">
    <source>
        <dbReference type="Proteomes" id="UP000300879"/>
    </source>
</evidence>
<name>A0A4P8XLF0_9BACL</name>
<dbReference type="EMBL" id="CP040396">
    <property type="protein sequence ID" value="QCT03607.1"/>
    <property type="molecule type" value="Genomic_DNA"/>
</dbReference>
<keyword evidence="2" id="KW-0378">Hydrolase</keyword>
<organism evidence="2 3">
    <name type="scientific">Paenibacillus algicola</name>
    <dbReference type="NCBI Taxonomy" id="2565926"/>
    <lineage>
        <taxon>Bacteria</taxon>
        <taxon>Bacillati</taxon>
        <taxon>Bacillota</taxon>
        <taxon>Bacilli</taxon>
        <taxon>Bacillales</taxon>
        <taxon>Paenibacillaceae</taxon>
        <taxon>Paenibacillus</taxon>
    </lineage>
</organism>
<dbReference type="PANTHER" id="PTHR43155:SF2">
    <property type="entry name" value="CYCLIC DI-GMP PHOSPHODIESTERASE PA4108"/>
    <property type="match status" value="1"/>
</dbReference>
<protein>
    <submittedName>
        <fullName evidence="2">Metal dependent phosphohydrolase</fullName>
    </submittedName>
</protein>
<dbReference type="CDD" id="cd00077">
    <property type="entry name" value="HDc"/>
    <property type="match status" value="1"/>
</dbReference>
<accession>A0A4P8XLF0</accession>
<gene>
    <name evidence="2" type="ORF">E6C60_2896</name>
</gene>
<dbReference type="SMART" id="SM00471">
    <property type="entry name" value="HDc"/>
    <property type="match status" value="1"/>
</dbReference>
<dbReference type="Gene3D" id="1.10.3210.10">
    <property type="entry name" value="Hypothetical protein af1432"/>
    <property type="match status" value="1"/>
</dbReference>
<dbReference type="KEGG" id="palo:E6C60_2896"/>
<dbReference type="PROSITE" id="PS51832">
    <property type="entry name" value="HD_GYP"/>
    <property type="match status" value="1"/>
</dbReference>
<keyword evidence="3" id="KW-1185">Reference proteome</keyword>